<feature type="non-terminal residue" evidence="1">
    <location>
        <position position="1"/>
    </location>
</feature>
<dbReference type="EMBL" id="UINC01191706">
    <property type="protein sequence ID" value="SVE06472.1"/>
    <property type="molecule type" value="Genomic_DNA"/>
</dbReference>
<accession>A0A383AFH5</accession>
<gene>
    <name evidence="1" type="ORF">METZ01_LOCUS459326</name>
</gene>
<name>A0A383AFH5_9ZZZZ</name>
<dbReference type="SUPFAM" id="SSF50800">
    <property type="entry name" value="PK beta-barrel domain-like"/>
    <property type="match status" value="1"/>
</dbReference>
<dbReference type="InterPro" id="IPR011037">
    <property type="entry name" value="Pyrv_Knase-like_insert_dom_sf"/>
</dbReference>
<evidence type="ECO:0000313" key="1">
    <source>
        <dbReference type="EMBL" id="SVE06472.1"/>
    </source>
</evidence>
<dbReference type="AlphaFoldDB" id="A0A383AFH5"/>
<protein>
    <submittedName>
        <fullName evidence="1">Uncharacterized protein</fullName>
    </submittedName>
</protein>
<feature type="non-terminal residue" evidence="1">
    <location>
        <position position="54"/>
    </location>
</feature>
<reference evidence="1" key="1">
    <citation type="submission" date="2018-05" db="EMBL/GenBank/DDBJ databases">
        <authorList>
            <person name="Lanie J.A."/>
            <person name="Ng W.-L."/>
            <person name="Kazmierczak K.M."/>
            <person name="Andrzejewski T.M."/>
            <person name="Davidsen T.M."/>
            <person name="Wayne K.J."/>
            <person name="Tettelin H."/>
            <person name="Glass J.I."/>
            <person name="Rusch D."/>
            <person name="Podicherti R."/>
            <person name="Tsui H.-C.T."/>
            <person name="Winkler M.E."/>
        </authorList>
    </citation>
    <scope>NUCLEOTIDE SEQUENCE</scope>
</reference>
<organism evidence="1">
    <name type="scientific">marine metagenome</name>
    <dbReference type="NCBI Taxonomy" id="408172"/>
    <lineage>
        <taxon>unclassified sequences</taxon>
        <taxon>metagenomes</taxon>
        <taxon>ecological metagenomes</taxon>
    </lineage>
</organism>
<sequence>MGKIRSINLNQGTNMPMIYINEIRVFENIGLEGDRYSDPKNDRQIMIVDGSLYD</sequence>
<proteinExistence type="predicted"/>